<dbReference type="Proteomes" id="UP000186817">
    <property type="component" value="Unassembled WGS sequence"/>
</dbReference>
<dbReference type="PANTHER" id="PTHR15000:SF1">
    <property type="entry name" value="ERYTHROID DIFFERENTIATION-RELATED FACTOR 1"/>
    <property type="match status" value="1"/>
</dbReference>
<evidence type="ECO:0000256" key="1">
    <source>
        <dbReference type="SAM" id="Coils"/>
    </source>
</evidence>
<evidence type="ECO:0000313" key="4">
    <source>
        <dbReference type="Proteomes" id="UP000186817"/>
    </source>
</evidence>
<dbReference type="GO" id="GO:0045893">
    <property type="term" value="P:positive regulation of DNA-templated transcription"/>
    <property type="evidence" value="ECO:0007669"/>
    <property type="project" value="TreeGrafter"/>
</dbReference>
<reference evidence="3 4" key="1">
    <citation type="submission" date="2016-02" db="EMBL/GenBank/DDBJ databases">
        <title>Genome analysis of coral dinoflagellate symbionts highlights evolutionary adaptations to a symbiotic lifestyle.</title>
        <authorList>
            <person name="Aranda M."/>
            <person name="Li Y."/>
            <person name="Liew Y.J."/>
            <person name="Baumgarten S."/>
            <person name="Simakov O."/>
            <person name="Wilson M."/>
            <person name="Piel J."/>
            <person name="Ashoor H."/>
            <person name="Bougouffa S."/>
            <person name="Bajic V.B."/>
            <person name="Ryu T."/>
            <person name="Ravasi T."/>
            <person name="Bayer T."/>
            <person name="Micklem G."/>
            <person name="Kim H."/>
            <person name="Bhak J."/>
            <person name="Lajeunesse T.C."/>
            <person name="Voolstra C.R."/>
        </authorList>
    </citation>
    <scope>NUCLEOTIDE SEQUENCE [LARGE SCALE GENOMIC DNA]</scope>
    <source>
        <strain evidence="3 4">CCMP2467</strain>
    </source>
</reference>
<feature type="domain" description="EDRF1 N-terminal" evidence="2">
    <location>
        <begin position="417"/>
        <end position="545"/>
    </location>
</feature>
<organism evidence="3 4">
    <name type="scientific">Symbiodinium microadriaticum</name>
    <name type="common">Dinoflagellate</name>
    <name type="synonym">Zooxanthella microadriatica</name>
    <dbReference type="NCBI Taxonomy" id="2951"/>
    <lineage>
        <taxon>Eukaryota</taxon>
        <taxon>Sar</taxon>
        <taxon>Alveolata</taxon>
        <taxon>Dinophyceae</taxon>
        <taxon>Suessiales</taxon>
        <taxon>Symbiodiniaceae</taxon>
        <taxon>Symbiodinium</taxon>
    </lineage>
</organism>
<gene>
    <name evidence="3" type="primary">Edrf1</name>
    <name evidence="3" type="ORF">AK812_SmicGene20526</name>
</gene>
<sequence>MDSSFFSQPAISYFQPFQSPCLWRPKAAEAMGFRGWVVYGSSVPRFFSCFYPVRGFTMWPCVCIRESKEELEGEYIEEFINHEQIHIAQASEMCCIFMYLLWVFDFLTERASCIFILHMSEGPSLISCEPVACEDFGAKYESISSKVCGWAGELGKDHDLRQGTDCARLFSQPAPFQVSAEFPSSELIPTAQRQPRVDFLSSAAAMKSIFRASFDTESDVGVTVHRLGDWLVIDDGSELSWSPSPGSPENTAWTERVRSAEQQHDECLAKVEAARLKLFDSQQYVEKVRSMLWNAEVAAKQADDELREALAEADQAAAACERLKAQDTAPFFESAEPDGRGDTFMEEDPTQADASYQEDPELYRNFLGHSIRQLQDEPAESESAKHKEREVHTSPACQNGELVLLDSPPASFHQVGIWKIADDASVVVGSRLLCLGNSEHPKLTLYLHDDRVISDTMLLEHWVECLMAGVPEFAICFHRDGAVQSYSLYKVSELQSFLEERMELGRRVQMTLEVLRWIKRQCRLEGCSYWLSKDKKDSALKLMKLPRADATPNSDARPLPLCSSAAAPQGLVLKNTFLDIPDEDSECGDFRRALSCPARFLCETMDDLSHVSPLCGRVSALFFRRAVSSPPSLAAAHFFRQVLDLEAFSTNSGIVWSGAVDETGGPAPDGTGGRAALQAYSHLGLALCELPSFGREEYVSDFSENSASSASAQASSLLAGLRRDIPMAPRGRGRCPHRMLPLWTGAAELEAGCSPLLFVAVPPCPALPSSQGSSPTLLQASCTLALSRTADALSLQLAGEDEKRFNILALPTAALVLLQLASAVMEWSDSCEHGSDRAKTLLWRALMAGQKFAALDAADPPRPQLQPFFTSLPSKEELLVRFEHLCGRALLLFASWHDKARRASPSHGAPEAAAWDELDSQLCRLETWLEVQNSEGKVDAALARLLPDQVDEESRWSLFDGNKACEVHRWRIRASWHLQRSVRLLPPSILEARSQRCCSSLLNVMMMTLATSLSESAAGLLGQAAELGEDATKSSATLLLQDSSSHRVPACGNVLRGPFVRDVAAELMGHMVTSLRHGNFPVQAKARSSAKKANSHM</sequence>
<dbReference type="AlphaFoldDB" id="A0A1Q9DPS7"/>
<accession>A0A1Q9DPS7</accession>
<name>A0A1Q9DPS7_SYMMI</name>
<dbReference type="PANTHER" id="PTHR15000">
    <property type="entry name" value="ERYTHROID DIFFERENTIATION-RELATED FACTOR 1"/>
    <property type="match status" value="1"/>
</dbReference>
<comment type="caution">
    <text evidence="3">The sequence shown here is derived from an EMBL/GenBank/DDBJ whole genome shotgun (WGS) entry which is preliminary data.</text>
</comment>
<evidence type="ECO:0000313" key="3">
    <source>
        <dbReference type="EMBL" id="OLP97167.1"/>
    </source>
</evidence>
<dbReference type="OMA" id="ECLMAGV"/>
<feature type="coiled-coil region" evidence="1">
    <location>
        <begin position="257"/>
        <end position="326"/>
    </location>
</feature>
<dbReference type="Pfam" id="PF23788">
    <property type="entry name" value="EDRF1_N"/>
    <property type="match status" value="1"/>
</dbReference>
<dbReference type="InterPro" id="IPR056582">
    <property type="entry name" value="EDRF1_N"/>
</dbReference>
<proteinExistence type="predicted"/>
<dbReference type="EMBL" id="LSRX01000443">
    <property type="protein sequence ID" value="OLP97167.1"/>
    <property type="molecule type" value="Genomic_DNA"/>
</dbReference>
<keyword evidence="1" id="KW-0175">Coiled coil</keyword>
<dbReference type="OrthoDB" id="419432at2759"/>
<evidence type="ECO:0000259" key="2">
    <source>
        <dbReference type="Pfam" id="PF23788"/>
    </source>
</evidence>
<protein>
    <submittedName>
        <fullName evidence="3">Erythroid differentiation-related factor 1</fullName>
    </submittedName>
</protein>
<keyword evidence="4" id="KW-1185">Reference proteome</keyword>